<evidence type="ECO:0000313" key="6">
    <source>
        <dbReference type="RefSeq" id="XP_011497007.1"/>
    </source>
</evidence>
<evidence type="ECO:0000313" key="5">
    <source>
        <dbReference type="Proteomes" id="UP000695007"/>
    </source>
</evidence>
<proteinExistence type="inferred from homology"/>
<dbReference type="GO" id="GO:0005730">
    <property type="term" value="C:nucleolus"/>
    <property type="evidence" value="ECO:0007669"/>
    <property type="project" value="TreeGrafter"/>
</dbReference>
<dbReference type="Pfam" id="PF05178">
    <property type="entry name" value="Kri1"/>
    <property type="match status" value="1"/>
</dbReference>
<evidence type="ECO:0000259" key="4">
    <source>
        <dbReference type="Pfam" id="PF12936"/>
    </source>
</evidence>
<protein>
    <recommendedName>
        <fullName evidence="2">Protein KRI1 homolog</fullName>
    </recommendedName>
</protein>
<dbReference type="InterPro" id="IPR018034">
    <property type="entry name" value="Kri1"/>
</dbReference>
<evidence type="ECO:0000256" key="1">
    <source>
        <dbReference type="ARBA" id="ARBA00007473"/>
    </source>
</evidence>
<dbReference type="PANTHER" id="PTHR14490">
    <property type="entry name" value="ZINC FINGER, ZZ TYPE"/>
    <property type="match status" value="1"/>
</dbReference>
<dbReference type="RefSeq" id="XP_011497007.1">
    <property type="nucleotide sequence ID" value="XM_011498705.1"/>
</dbReference>
<dbReference type="GO" id="GO:0000447">
    <property type="term" value="P:endonucleolytic cleavage in ITS1 to separate SSU-rRNA from 5.8S rRNA and LSU-rRNA from tricistronic rRNA transcript (SSU-rRNA, 5.8S rRNA, LSU-rRNA)"/>
    <property type="evidence" value="ECO:0007669"/>
    <property type="project" value="TreeGrafter"/>
</dbReference>
<evidence type="ECO:0000256" key="3">
    <source>
        <dbReference type="SAM" id="Coils"/>
    </source>
</evidence>
<gene>
    <name evidence="6" type="primary">LOC105361502</name>
</gene>
<evidence type="ECO:0000256" key="2">
    <source>
        <dbReference type="ARBA" id="ARBA00017294"/>
    </source>
</evidence>
<comment type="similarity">
    <text evidence="1">Belongs to the KRI1 family.</text>
</comment>
<feature type="coiled-coil region" evidence="3">
    <location>
        <begin position="326"/>
        <end position="353"/>
    </location>
</feature>
<dbReference type="PANTHER" id="PTHR14490:SF5">
    <property type="entry name" value="PROTEIN KRI1 HOMOLOG"/>
    <property type="match status" value="1"/>
</dbReference>
<name>A0AAJ6YFA3_9HYME</name>
<feature type="domain" description="Kri1-like C-terminal" evidence="4">
    <location>
        <begin position="490"/>
        <end position="576"/>
    </location>
</feature>
<keyword evidence="3" id="KW-0175">Coiled coil</keyword>
<dbReference type="AlphaFoldDB" id="A0AAJ6YFA3"/>
<dbReference type="Proteomes" id="UP000695007">
    <property type="component" value="Unplaced"/>
</dbReference>
<dbReference type="GO" id="GO:0030686">
    <property type="term" value="C:90S preribosome"/>
    <property type="evidence" value="ECO:0007669"/>
    <property type="project" value="TreeGrafter"/>
</dbReference>
<dbReference type="GeneID" id="105361502"/>
<accession>A0AAJ6YFA3</accession>
<dbReference type="InterPro" id="IPR024626">
    <property type="entry name" value="Kri1-like_C"/>
</dbReference>
<keyword evidence="5" id="KW-1185">Reference proteome</keyword>
<sequence length="583" mass="70784">MSKLFKIENFDSDAQININTNYANNYSNWRQKEELHKLKAWYGEDIEFSVKSSEEFNESSEDDEGNEIPEQVEKNFYKTLAYLKNKDPKIYDKNVQFFTEQNNILSNELRVKEKKEKSIFLRDYERKMIIERGGNFSDSEHEIENLYNESCDVTYVKEQEKIKETFKKVLQVDNEIEDVLLKPKIKTKEESQNEKRDYKEWLEGQEKKINEEEKKVLKPLRDFWTNPNLDENEKFLRDYVLHKRFLDKGSKDFDLSCENINHNLDEDLSEDEHCITEQEEFEYKYNFRFEEPDQEFIKRYPRTLENSLRKKNTRRAEKRVELKIRKRQKNVKNQEELKQLKALKRKEIEAKLKKLKEITGNNDLQFNKLDLEEDFDPDEYDMKMSQIFNDEYYTEQTDTKKPEFPDLDRELNIDFNCNLTTTEIIQDQIPYNKAPHCEDAKFNMDADYDDNEKIQTKLVLCNKKKRKRRGKFFEMISKEKPKFDPTQYSSYKQYYDQYYALDYEDIIGDLPCRFKYRQVIPNDYGLTIEEILMADDKELNKWCPLRKAFEYKPEYKELNDVKIYKQKSNNEVLKRKILTSLYK</sequence>
<dbReference type="KEGG" id="csol:105361502"/>
<dbReference type="Pfam" id="PF12936">
    <property type="entry name" value="Kri1_C"/>
    <property type="match status" value="1"/>
</dbReference>
<organism evidence="5 6">
    <name type="scientific">Ceratosolen solmsi marchali</name>
    <dbReference type="NCBI Taxonomy" id="326594"/>
    <lineage>
        <taxon>Eukaryota</taxon>
        <taxon>Metazoa</taxon>
        <taxon>Ecdysozoa</taxon>
        <taxon>Arthropoda</taxon>
        <taxon>Hexapoda</taxon>
        <taxon>Insecta</taxon>
        <taxon>Pterygota</taxon>
        <taxon>Neoptera</taxon>
        <taxon>Endopterygota</taxon>
        <taxon>Hymenoptera</taxon>
        <taxon>Apocrita</taxon>
        <taxon>Proctotrupomorpha</taxon>
        <taxon>Chalcidoidea</taxon>
        <taxon>Agaonidae</taxon>
        <taxon>Agaoninae</taxon>
        <taxon>Ceratosolen</taxon>
    </lineage>
</organism>
<reference evidence="6" key="1">
    <citation type="submission" date="2025-08" db="UniProtKB">
        <authorList>
            <consortium name="RefSeq"/>
        </authorList>
    </citation>
    <scope>IDENTIFICATION</scope>
</reference>